<evidence type="ECO:0000256" key="2">
    <source>
        <dbReference type="ARBA" id="ARBA00009773"/>
    </source>
</evidence>
<dbReference type="Proteomes" id="UP000490821">
    <property type="component" value="Unassembled WGS sequence"/>
</dbReference>
<feature type="transmembrane region" description="Helical" evidence="8">
    <location>
        <begin position="158"/>
        <end position="184"/>
    </location>
</feature>
<dbReference type="PANTHER" id="PTHR21716">
    <property type="entry name" value="TRANSMEMBRANE PROTEIN"/>
    <property type="match status" value="1"/>
</dbReference>
<feature type="transmembrane region" description="Helical" evidence="8">
    <location>
        <begin position="76"/>
        <end position="98"/>
    </location>
</feature>
<evidence type="ECO:0000313" key="10">
    <source>
        <dbReference type="EMBL" id="SET77098.1"/>
    </source>
</evidence>
<evidence type="ECO:0000256" key="5">
    <source>
        <dbReference type="ARBA" id="ARBA00022692"/>
    </source>
</evidence>
<sequence>MQGNRLKQYSSLLIVGIILIVIYKTFDISWFSILLNAFFPIIIGGILAYFLEPLVQIVSRLFENIENKFLNKHKRIISVLLVSLVVILLVTLLLTRLIPMVMDYAVEFIRNIDTYVKGFESSINKTFNDPNIAQTIIRFEKTFVNSLKSFSSKDFVELIALAGKTGSTLLTILMGLIFCPYILIEAEKLAVIFDRFMLSFVQKENLDLIHEYAYKSHRIFGKFIYGKFIDSLIIGLIALVGFGLMGLPFFPLLAFVILVTNMIPYFGPFIGGIPVVFIVLLIEGFMPALTCGVFIFALQQFDGLILGPRILGDSVGISPFWIICSITVFGSLFGFIGMFLGVPLICVIRMFFNDFLQYRKNKIIDK</sequence>
<keyword evidence="11" id="KW-1185">Reference proteome</keyword>
<dbReference type="Pfam" id="PF01594">
    <property type="entry name" value="AI-2E_transport"/>
    <property type="match status" value="1"/>
</dbReference>
<organism evidence="10 11">
    <name type="scientific">Thomasclavelia cocleata</name>
    <dbReference type="NCBI Taxonomy" id="69824"/>
    <lineage>
        <taxon>Bacteria</taxon>
        <taxon>Bacillati</taxon>
        <taxon>Bacillota</taxon>
        <taxon>Erysipelotrichia</taxon>
        <taxon>Erysipelotrichales</taxon>
        <taxon>Coprobacillaceae</taxon>
        <taxon>Thomasclavelia</taxon>
    </lineage>
</organism>
<keyword evidence="5 8" id="KW-0812">Transmembrane</keyword>
<dbReference type="GO" id="GO:0055085">
    <property type="term" value="P:transmembrane transport"/>
    <property type="evidence" value="ECO:0007669"/>
    <property type="project" value="TreeGrafter"/>
</dbReference>
<dbReference type="OrthoDB" id="9793390at2"/>
<evidence type="ECO:0000256" key="6">
    <source>
        <dbReference type="ARBA" id="ARBA00022989"/>
    </source>
</evidence>
<dbReference type="EMBL" id="BLMI01000107">
    <property type="protein sequence ID" value="GFI40929.1"/>
    <property type="molecule type" value="Genomic_DNA"/>
</dbReference>
<comment type="similarity">
    <text evidence="2">Belongs to the autoinducer-2 exporter (AI-2E) (TC 2.A.86) family.</text>
</comment>
<evidence type="ECO:0000313" key="9">
    <source>
        <dbReference type="EMBL" id="GFI40929.1"/>
    </source>
</evidence>
<feature type="transmembrane region" description="Helical" evidence="8">
    <location>
        <begin position="335"/>
        <end position="352"/>
    </location>
</feature>
<evidence type="ECO:0000256" key="8">
    <source>
        <dbReference type="SAM" id="Phobius"/>
    </source>
</evidence>
<feature type="transmembrane region" description="Helical" evidence="8">
    <location>
        <begin position="12"/>
        <end position="31"/>
    </location>
</feature>
<evidence type="ECO:0000313" key="12">
    <source>
        <dbReference type="Proteomes" id="UP000490821"/>
    </source>
</evidence>
<keyword evidence="6 8" id="KW-1133">Transmembrane helix</keyword>
<dbReference type="RefSeq" id="WP_092356015.1">
    <property type="nucleotide sequence ID" value="NZ_BLMI01000107.1"/>
</dbReference>
<feature type="transmembrane region" description="Helical" evidence="8">
    <location>
        <begin position="232"/>
        <end position="259"/>
    </location>
</feature>
<evidence type="ECO:0000256" key="7">
    <source>
        <dbReference type="ARBA" id="ARBA00023136"/>
    </source>
</evidence>
<feature type="transmembrane region" description="Helical" evidence="8">
    <location>
        <begin position="265"/>
        <end position="298"/>
    </location>
</feature>
<dbReference type="GeneID" id="78289257"/>
<accession>A0A1I0H326</accession>
<evidence type="ECO:0000256" key="1">
    <source>
        <dbReference type="ARBA" id="ARBA00004651"/>
    </source>
</evidence>
<dbReference type="EMBL" id="FOIN01000039">
    <property type="protein sequence ID" value="SET77098.1"/>
    <property type="molecule type" value="Genomic_DNA"/>
</dbReference>
<dbReference type="Proteomes" id="UP000198558">
    <property type="component" value="Unassembled WGS sequence"/>
</dbReference>
<keyword evidence="3" id="KW-0813">Transport</keyword>
<evidence type="ECO:0000256" key="3">
    <source>
        <dbReference type="ARBA" id="ARBA00022448"/>
    </source>
</evidence>
<dbReference type="GO" id="GO:0005886">
    <property type="term" value="C:plasma membrane"/>
    <property type="evidence" value="ECO:0007669"/>
    <property type="project" value="UniProtKB-SubCell"/>
</dbReference>
<gene>
    <name evidence="9" type="primary">yhhT_2</name>
    <name evidence="9" type="ORF">IMSAGC017_00969</name>
    <name evidence="10" type="ORF">SAMN04489758_13922</name>
</gene>
<reference evidence="9 12" key="3">
    <citation type="journal article" date="2020" name="Microbiome">
        <title>Single-cell genomics of uncultured bacteria reveals dietary fiber responders in the mouse gut microbiota.</title>
        <authorList>
            <person name="Chijiiwa R."/>
            <person name="Hosokawa M."/>
            <person name="Kogawa M."/>
            <person name="Nishikawa Y."/>
            <person name="Ide K."/>
            <person name="Sakanashi C."/>
            <person name="Takahashi K."/>
            <person name="Takeyama H."/>
        </authorList>
    </citation>
    <scope>NUCLEOTIDE SEQUENCE [LARGE SCALE GENOMIC DNA]</scope>
    <source>
        <strain evidence="9">IMSAGC_017</strain>
    </source>
</reference>
<name>A0A1I0H326_9FIRM</name>
<reference evidence="10" key="1">
    <citation type="submission" date="2016-10" db="EMBL/GenBank/DDBJ databases">
        <authorList>
            <person name="de Groot N.N."/>
        </authorList>
    </citation>
    <scope>NUCLEOTIDE SEQUENCE [LARGE SCALE GENOMIC DNA]</scope>
    <source>
        <strain evidence="10">DSM 1551</strain>
    </source>
</reference>
<dbReference type="PANTHER" id="PTHR21716:SF53">
    <property type="entry name" value="PERMEASE PERM-RELATED"/>
    <property type="match status" value="1"/>
</dbReference>
<comment type="subcellular location">
    <subcellularLocation>
        <location evidence="1">Cell membrane</location>
        <topology evidence="1">Multi-pass membrane protein</topology>
    </subcellularLocation>
</comment>
<feature type="transmembrane region" description="Helical" evidence="8">
    <location>
        <begin position="37"/>
        <end position="55"/>
    </location>
</feature>
<evidence type="ECO:0000313" key="11">
    <source>
        <dbReference type="Proteomes" id="UP000198558"/>
    </source>
</evidence>
<dbReference type="AlphaFoldDB" id="A0A1I0H326"/>
<dbReference type="InterPro" id="IPR002549">
    <property type="entry name" value="AI-2E-like"/>
</dbReference>
<protein>
    <submittedName>
        <fullName evidence="10">Predicted PurR-regulated permease PerM</fullName>
    </submittedName>
    <submittedName>
        <fullName evidence="9">Putative transport protein YhhT</fullName>
    </submittedName>
</protein>
<keyword evidence="4" id="KW-1003">Cell membrane</keyword>
<keyword evidence="7 8" id="KW-0472">Membrane</keyword>
<reference evidence="11" key="2">
    <citation type="submission" date="2016-10" db="EMBL/GenBank/DDBJ databases">
        <authorList>
            <person name="Varghese N."/>
            <person name="Submissions S."/>
        </authorList>
    </citation>
    <scope>NUCLEOTIDE SEQUENCE [LARGE SCALE GENOMIC DNA]</scope>
    <source>
        <strain evidence="11">DSM 1551</strain>
    </source>
</reference>
<evidence type="ECO:0000256" key="4">
    <source>
        <dbReference type="ARBA" id="ARBA00022475"/>
    </source>
</evidence>
<proteinExistence type="inferred from homology"/>